<protein>
    <submittedName>
        <fullName evidence="6">Uncharacterized protein</fullName>
    </submittedName>
</protein>
<evidence type="ECO:0000256" key="3">
    <source>
        <dbReference type="ARBA" id="ARBA00022989"/>
    </source>
</evidence>
<proteinExistence type="predicted"/>
<evidence type="ECO:0000256" key="5">
    <source>
        <dbReference type="SAM" id="Phobius"/>
    </source>
</evidence>
<feature type="transmembrane region" description="Helical" evidence="5">
    <location>
        <begin position="9"/>
        <end position="30"/>
    </location>
</feature>
<keyword evidence="4 5" id="KW-0472">Membrane</keyword>
<evidence type="ECO:0000313" key="7">
    <source>
        <dbReference type="Proteomes" id="UP001497497"/>
    </source>
</evidence>
<evidence type="ECO:0000256" key="1">
    <source>
        <dbReference type="ARBA" id="ARBA00004141"/>
    </source>
</evidence>
<comment type="caution">
    <text evidence="6">The sequence shown here is derived from an EMBL/GenBank/DDBJ whole genome shotgun (WGS) entry which is preliminary data.</text>
</comment>
<dbReference type="Pfam" id="PF00822">
    <property type="entry name" value="PMP22_Claudin"/>
    <property type="match status" value="1"/>
</dbReference>
<feature type="transmembrane region" description="Helical" evidence="5">
    <location>
        <begin position="75"/>
        <end position="99"/>
    </location>
</feature>
<keyword evidence="2 5" id="KW-0812">Transmembrane</keyword>
<reference evidence="6 7" key="1">
    <citation type="submission" date="2024-04" db="EMBL/GenBank/DDBJ databases">
        <authorList>
            <consortium name="Genoscope - CEA"/>
            <person name="William W."/>
        </authorList>
    </citation>
    <scope>NUCLEOTIDE SEQUENCE [LARGE SCALE GENOMIC DNA]</scope>
</reference>
<name>A0AAV2HSC8_LYMST</name>
<evidence type="ECO:0000256" key="4">
    <source>
        <dbReference type="ARBA" id="ARBA00023136"/>
    </source>
</evidence>
<comment type="subcellular location">
    <subcellularLocation>
        <location evidence="1">Membrane</location>
        <topology evidence="1">Multi-pass membrane protein</topology>
    </subcellularLocation>
</comment>
<feature type="transmembrane region" description="Helical" evidence="5">
    <location>
        <begin position="142"/>
        <end position="168"/>
    </location>
</feature>
<dbReference type="AlphaFoldDB" id="A0AAV2HSC8"/>
<evidence type="ECO:0000256" key="2">
    <source>
        <dbReference type="ARBA" id="ARBA00022692"/>
    </source>
</evidence>
<dbReference type="GO" id="GO:0016020">
    <property type="term" value="C:membrane"/>
    <property type="evidence" value="ECO:0007669"/>
    <property type="project" value="UniProtKB-SubCell"/>
</dbReference>
<keyword evidence="7" id="KW-1185">Reference proteome</keyword>
<evidence type="ECO:0000313" key="6">
    <source>
        <dbReference type="EMBL" id="CAL1536335.1"/>
    </source>
</evidence>
<organism evidence="6 7">
    <name type="scientific">Lymnaea stagnalis</name>
    <name type="common">Great pond snail</name>
    <name type="synonym">Helix stagnalis</name>
    <dbReference type="NCBI Taxonomy" id="6523"/>
    <lineage>
        <taxon>Eukaryota</taxon>
        <taxon>Metazoa</taxon>
        <taxon>Spiralia</taxon>
        <taxon>Lophotrochozoa</taxon>
        <taxon>Mollusca</taxon>
        <taxon>Gastropoda</taxon>
        <taxon>Heterobranchia</taxon>
        <taxon>Euthyneura</taxon>
        <taxon>Panpulmonata</taxon>
        <taxon>Hygrophila</taxon>
        <taxon>Lymnaeoidea</taxon>
        <taxon>Lymnaeidae</taxon>
        <taxon>Lymnaea</taxon>
    </lineage>
</organism>
<keyword evidence="3 5" id="KW-1133">Transmembrane helix</keyword>
<accession>A0AAV2HSC8</accession>
<dbReference type="EMBL" id="CAXITT010000226">
    <property type="protein sequence ID" value="CAL1536335.1"/>
    <property type="molecule type" value="Genomic_DNA"/>
</dbReference>
<dbReference type="InterPro" id="IPR004031">
    <property type="entry name" value="PMP22/EMP/MP20/Claudin"/>
</dbReference>
<sequence length="177" mass="18555">MGLPGGQTILYFVALITVAIGEVLLIIGLATPEWTAADSKLLDVHLSKGLWQLCASGTCRSIGPNKAASLEVCQAFTLLAMVEGLFCIGLFVLHVVLPIMGKQSHRLLPRVAMATSVIALACDVVSLSVWGAKHYTADGINYLGYSFILTLVGSIVVAIGGVVGWLCARRSPSSSVA</sequence>
<dbReference type="Gene3D" id="1.20.140.150">
    <property type="match status" value="1"/>
</dbReference>
<feature type="transmembrane region" description="Helical" evidence="5">
    <location>
        <begin position="111"/>
        <end position="130"/>
    </location>
</feature>
<gene>
    <name evidence="6" type="ORF">GSLYS_00010248001</name>
</gene>
<dbReference type="Proteomes" id="UP001497497">
    <property type="component" value="Unassembled WGS sequence"/>
</dbReference>